<accession>A0A2T2XUR2</accession>
<organism evidence="2 3">
    <name type="scientific">Kluyvera genomosp. 2</name>
    <dbReference type="NCBI Taxonomy" id="2774054"/>
    <lineage>
        <taxon>Bacteria</taxon>
        <taxon>Pseudomonadati</taxon>
        <taxon>Pseudomonadota</taxon>
        <taxon>Gammaproteobacteria</taxon>
        <taxon>Enterobacterales</taxon>
        <taxon>Enterobacteriaceae</taxon>
        <taxon>Kluyvera</taxon>
    </lineage>
</organism>
<protein>
    <submittedName>
        <fullName evidence="2">Uncharacterized protein</fullName>
    </submittedName>
</protein>
<reference evidence="2 3" key="1">
    <citation type="submission" date="2018-03" db="EMBL/GenBank/DDBJ databases">
        <title>First report of an OXA-48+CTX-M-M-producing Kluyvera ascorbata clone recovered from patients admitted in a University Hospital in Madrid, Spain.</title>
        <authorList>
            <person name="Hernandez-Garcia M."/>
            <person name="Leon-Sampedro R."/>
            <person name="Perez-Viso B."/>
            <person name="Morosini M.I."/>
            <person name="Lopez-Fresnena N."/>
            <person name="Coque T.M."/>
            <person name="Bonten M."/>
            <person name="Malhotra-Kumar S."/>
            <person name="Ruiz-Garbajosa P."/>
            <person name="Canton R."/>
        </authorList>
    </citation>
    <scope>NUCLEOTIDE SEQUENCE [LARGE SCALE GENOMIC DNA]</scope>
    <source>
        <strain evidence="2 3">KA2</strain>
    </source>
</reference>
<keyword evidence="1" id="KW-1133">Transmembrane helix</keyword>
<keyword evidence="1" id="KW-0812">Transmembrane</keyword>
<evidence type="ECO:0000256" key="1">
    <source>
        <dbReference type="SAM" id="Phobius"/>
    </source>
</evidence>
<evidence type="ECO:0000313" key="3">
    <source>
        <dbReference type="Proteomes" id="UP000240892"/>
    </source>
</evidence>
<keyword evidence="1" id="KW-0472">Membrane</keyword>
<comment type="caution">
    <text evidence="2">The sequence shown here is derived from an EMBL/GenBank/DDBJ whole genome shotgun (WGS) entry which is preliminary data.</text>
</comment>
<name>A0A2T2XUR2_9ENTR</name>
<proteinExistence type="predicted"/>
<sequence length="181" mass="20365">MRRVKTADYGTMRALPNFFELHGKTPETCAEAMEALERFLSTCSSMFHGLSYGALALKSRAEIQAFLGDNSGALQSCVDALCLDPKVTVKRMLNSLSKKLNLDKDTLKPSDWVESLKVDIEANRNIEINKIEENRNQIKDKDVIVVSEMKIMNKEPHAKNNIMKYFLLIVVLVAALVALFK</sequence>
<feature type="transmembrane region" description="Helical" evidence="1">
    <location>
        <begin position="162"/>
        <end position="180"/>
    </location>
</feature>
<gene>
    <name evidence="2" type="ORF">C8256_25370</name>
</gene>
<dbReference type="Proteomes" id="UP000240892">
    <property type="component" value="Unassembled WGS sequence"/>
</dbReference>
<keyword evidence="3" id="KW-1185">Reference proteome</keyword>
<dbReference type="AlphaFoldDB" id="A0A2T2XUR2"/>
<dbReference type="EMBL" id="PYHO01000055">
    <property type="protein sequence ID" value="PSR44044.1"/>
    <property type="molecule type" value="Genomic_DNA"/>
</dbReference>
<evidence type="ECO:0000313" key="2">
    <source>
        <dbReference type="EMBL" id="PSR44044.1"/>
    </source>
</evidence>